<evidence type="ECO:0000256" key="2">
    <source>
        <dbReference type="SAM" id="SignalP"/>
    </source>
</evidence>
<feature type="signal peptide" evidence="2">
    <location>
        <begin position="1"/>
        <end position="36"/>
    </location>
</feature>
<dbReference type="AlphaFoldDB" id="A0A6J5E3N4"/>
<feature type="region of interest" description="Disordered" evidence="1">
    <location>
        <begin position="38"/>
        <end position="61"/>
    </location>
</feature>
<evidence type="ECO:0000313" key="3">
    <source>
        <dbReference type="EMBL" id="CAB3761050.1"/>
    </source>
</evidence>
<reference evidence="3 4" key="1">
    <citation type="submission" date="2020-04" db="EMBL/GenBank/DDBJ databases">
        <authorList>
            <person name="De Canck E."/>
        </authorList>
    </citation>
    <scope>NUCLEOTIDE SEQUENCE [LARGE SCALE GENOMIC DNA]</scope>
    <source>
        <strain evidence="3 4">LMG 29542</strain>
    </source>
</reference>
<proteinExistence type="predicted"/>
<sequence length="196" mass="19288">MFDSNQSRPVRACARALAAAAFGAAGLLAAAPSAQAALGGSPMATPEGATVTSSSPSPTTATATMRNAIASGASSTMPAASGASGTSGAAAYTVRQTTLGTGTVVREYVSPAGIVFGAAWDGPAMPQLSQIFGDQYYQQYAEGASAARAARGVKRGPATVEQGGIVVRSGGHMGHFVGAAWLPAQLPGGVTGDDIR</sequence>
<evidence type="ECO:0000256" key="1">
    <source>
        <dbReference type="SAM" id="MobiDB-lite"/>
    </source>
</evidence>
<evidence type="ECO:0000313" key="4">
    <source>
        <dbReference type="Proteomes" id="UP000494363"/>
    </source>
</evidence>
<dbReference type="Pfam" id="PF11005">
    <property type="entry name" value="DUF2844"/>
    <property type="match status" value="1"/>
</dbReference>
<dbReference type="Proteomes" id="UP000494363">
    <property type="component" value="Unassembled WGS sequence"/>
</dbReference>
<feature type="chain" id="PRO_5027093792" description="DUF2844 domain-containing protein" evidence="2">
    <location>
        <begin position="37"/>
        <end position="196"/>
    </location>
</feature>
<dbReference type="EMBL" id="CADIKH010000017">
    <property type="protein sequence ID" value="CAB3761050.1"/>
    <property type="molecule type" value="Genomic_DNA"/>
</dbReference>
<gene>
    <name evidence="3" type="ORF">LMG29542_03993</name>
</gene>
<accession>A0A6J5E3N4</accession>
<organism evidence="3 4">
    <name type="scientific">Paraburkholderia humisilvae</name>
    <dbReference type="NCBI Taxonomy" id="627669"/>
    <lineage>
        <taxon>Bacteria</taxon>
        <taxon>Pseudomonadati</taxon>
        <taxon>Pseudomonadota</taxon>
        <taxon>Betaproteobacteria</taxon>
        <taxon>Burkholderiales</taxon>
        <taxon>Burkholderiaceae</taxon>
        <taxon>Paraburkholderia</taxon>
    </lineage>
</organism>
<protein>
    <recommendedName>
        <fullName evidence="5">DUF2844 domain-containing protein</fullName>
    </recommendedName>
</protein>
<name>A0A6J5E3N4_9BURK</name>
<dbReference type="RefSeq" id="WP_175228155.1">
    <property type="nucleotide sequence ID" value="NZ_CADIKH010000017.1"/>
</dbReference>
<dbReference type="InterPro" id="IPR021267">
    <property type="entry name" value="DUF2844"/>
</dbReference>
<keyword evidence="4" id="KW-1185">Reference proteome</keyword>
<feature type="compositionally biased region" description="Low complexity" evidence="1">
    <location>
        <begin position="49"/>
        <end position="61"/>
    </location>
</feature>
<keyword evidence="2" id="KW-0732">Signal</keyword>
<evidence type="ECO:0008006" key="5">
    <source>
        <dbReference type="Google" id="ProtNLM"/>
    </source>
</evidence>